<evidence type="ECO:0000259" key="4">
    <source>
        <dbReference type="SMART" id="SM00014"/>
    </source>
</evidence>
<dbReference type="Gene3D" id="1.20.144.10">
    <property type="entry name" value="Phosphatidic acid phosphatase type 2/haloperoxidase"/>
    <property type="match status" value="1"/>
</dbReference>
<protein>
    <submittedName>
        <fullName evidence="5">Phosphoesterase PA-phosphatase related</fullName>
    </submittedName>
</protein>
<accession>A6WCG4</accession>
<proteinExistence type="predicted"/>
<dbReference type="InterPro" id="IPR000326">
    <property type="entry name" value="PAP2/HPO"/>
</dbReference>
<keyword evidence="3" id="KW-0732">Signal</keyword>
<gene>
    <name evidence="5" type="ordered locus">Krad_3039</name>
</gene>
<feature type="transmembrane region" description="Helical" evidence="2">
    <location>
        <begin position="175"/>
        <end position="194"/>
    </location>
</feature>
<name>A6WCG4_KINRD</name>
<dbReference type="HOGENOM" id="CLU_072573_3_1_11"/>
<dbReference type="PANTHER" id="PTHR14969:SF13">
    <property type="entry name" value="AT30094P"/>
    <property type="match status" value="1"/>
</dbReference>
<feature type="signal peptide" evidence="3">
    <location>
        <begin position="1"/>
        <end position="25"/>
    </location>
</feature>
<keyword evidence="6" id="KW-1185">Reference proteome</keyword>
<feature type="transmembrane region" description="Helical" evidence="2">
    <location>
        <begin position="54"/>
        <end position="73"/>
    </location>
</feature>
<evidence type="ECO:0000313" key="5">
    <source>
        <dbReference type="EMBL" id="ABS04503.1"/>
    </source>
</evidence>
<dbReference type="SUPFAM" id="SSF48317">
    <property type="entry name" value="Acid phosphatase/Vanadium-dependent haloperoxidase"/>
    <property type="match status" value="1"/>
</dbReference>
<feature type="transmembrane region" description="Helical" evidence="2">
    <location>
        <begin position="85"/>
        <end position="102"/>
    </location>
</feature>
<dbReference type="Pfam" id="PF01569">
    <property type="entry name" value="PAP2"/>
    <property type="match status" value="1"/>
</dbReference>
<dbReference type="PANTHER" id="PTHR14969">
    <property type="entry name" value="SPHINGOSINE-1-PHOSPHATE PHOSPHOHYDROLASE"/>
    <property type="match status" value="1"/>
</dbReference>
<feature type="transmembrane region" description="Helical" evidence="2">
    <location>
        <begin position="122"/>
        <end position="141"/>
    </location>
</feature>
<dbReference type="AlphaFoldDB" id="A6WCG4"/>
<dbReference type="InterPro" id="IPR036938">
    <property type="entry name" value="PAP2/HPO_sf"/>
</dbReference>
<dbReference type="RefSeq" id="WP_012087246.1">
    <property type="nucleotide sequence ID" value="NC_009664.2"/>
</dbReference>
<evidence type="ECO:0000256" key="3">
    <source>
        <dbReference type="SAM" id="SignalP"/>
    </source>
</evidence>
<keyword evidence="2" id="KW-1133">Transmembrane helix</keyword>
<dbReference type="eggNOG" id="COG0671">
    <property type="taxonomic scope" value="Bacteria"/>
</dbReference>
<organism evidence="5 6">
    <name type="scientific">Kineococcus radiotolerans (strain ATCC BAA-149 / DSM 14245 / SRS30216)</name>
    <dbReference type="NCBI Taxonomy" id="266940"/>
    <lineage>
        <taxon>Bacteria</taxon>
        <taxon>Bacillati</taxon>
        <taxon>Actinomycetota</taxon>
        <taxon>Actinomycetes</taxon>
        <taxon>Kineosporiales</taxon>
        <taxon>Kineosporiaceae</taxon>
        <taxon>Kineococcus</taxon>
    </lineage>
</organism>
<keyword evidence="2" id="KW-0472">Membrane</keyword>
<feature type="domain" description="Phosphatidic acid phosphatase type 2/haloperoxidase" evidence="4">
    <location>
        <begin position="80"/>
        <end position="190"/>
    </location>
</feature>
<dbReference type="STRING" id="266940.Krad_3039"/>
<keyword evidence="2" id="KW-0812">Transmembrane</keyword>
<reference evidence="6" key="1">
    <citation type="journal article" date="2008" name="PLoS ONE">
        <title>Survival in nuclear waste, extreme resistance, and potential applications gleaned from the genome sequence of Kineococcus radiotolerans SRS30216.</title>
        <authorList>
            <person name="Bagwell C.E."/>
            <person name="Bhat S."/>
            <person name="Hawkins G.M."/>
            <person name="Smith B.W."/>
            <person name="Biswas T."/>
            <person name="Hoover T.R."/>
            <person name="Saunders E."/>
            <person name="Han C.S."/>
            <person name="Tsodikov O.V."/>
            <person name="Shimkets L.J."/>
        </authorList>
    </citation>
    <scope>NUCLEOTIDE SEQUENCE [LARGE SCALE GENOMIC DNA]</scope>
    <source>
        <strain evidence="6">ATCC BAA-149 / DSM 14245 / SRS30216</strain>
    </source>
</reference>
<dbReference type="Proteomes" id="UP000001116">
    <property type="component" value="Chromosome"/>
</dbReference>
<dbReference type="KEGG" id="kra:Krad_3039"/>
<dbReference type="SMART" id="SM00014">
    <property type="entry name" value="acidPPc"/>
    <property type="match status" value="1"/>
</dbReference>
<feature type="chain" id="PRO_5002701985" evidence="3">
    <location>
        <begin position="26"/>
        <end position="218"/>
    </location>
</feature>
<evidence type="ECO:0000256" key="1">
    <source>
        <dbReference type="SAM" id="MobiDB-lite"/>
    </source>
</evidence>
<evidence type="ECO:0000313" key="6">
    <source>
        <dbReference type="Proteomes" id="UP000001116"/>
    </source>
</evidence>
<dbReference type="EMBL" id="CP000750">
    <property type="protein sequence ID" value="ABS04503.1"/>
    <property type="molecule type" value="Genomic_DNA"/>
</dbReference>
<sequence>MSRAALGCAVAFAALAVLVTTGATARADAALSAAAVDAARAHPGPTRLAQLVEAVTQPVWVYLLGLAGVVAVWRRGRRRHARAALLAGALAALASPALKAAFGRERPALDAGFTTAGGGSFPSGHALASATVVLVAVLLLVPPRWRRAALALGVLELAVVAVDRVWVGAHWPSDVLAGFLLAGVVVAAVARPVLRPGRSEGDGDRPGAPGAPGPEARG</sequence>
<evidence type="ECO:0000256" key="2">
    <source>
        <dbReference type="SAM" id="Phobius"/>
    </source>
</evidence>
<feature type="region of interest" description="Disordered" evidence="1">
    <location>
        <begin position="196"/>
        <end position="218"/>
    </location>
</feature>
<feature type="transmembrane region" description="Helical" evidence="2">
    <location>
        <begin position="148"/>
        <end position="169"/>
    </location>
</feature>